<feature type="compositionally biased region" description="Polar residues" evidence="1">
    <location>
        <begin position="175"/>
        <end position="184"/>
    </location>
</feature>
<evidence type="ECO:0000313" key="2">
    <source>
        <dbReference type="EMBL" id="MFC3443889.1"/>
    </source>
</evidence>
<name>A0ABV7NN70_9SPHN</name>
<dbReference type="InterPro" id="IPR005498">
    <property type="entry name" value="T4SS_VirB10/TraB/TrbI"/>
</dbReference>
<protein>
    <submittedName>
        <fullName evidence="2">TraB/VirB10 family protein</fullName>
    </submittedName>
</protein>
<dbReference type="Proteomes" id="UP001595681">
    <property type="component" value="Unassembled WGS sequence"/>
</dbReference>
<organism evidence="2 3">
    <name type="scientific">Sphingobium rhizovicinum</name>
    <dbReference type="NCBI Taxonomy" id="432308"/>
    <lineage>
        <taxon>Bacteria</taxon>
        <taxon>Pseudomonadati</taxon>
        <taxon>Pseudomonadota</taxon>
        <taxon>Alphaproteobacteria</taxon>
        <taxon>Sphingomonadales</taxon>
        <taxon>Sphingomonadaceae</taxon>
        <taxon>Sphingobium</taxon>
    </lineage>
</organism>
<feature type="region of interest" description="Disordered" evidence="1">
    <location>
        <begin position="142"/>
        <end position="210"/>
    </location>
</feature>
<gene>
    <name evidence="2" type="ORF">ACFOKF_22320</name>
</gene>
<dbReference type="CDD" id="cd16430">
    <property type="entry name" value="TraB"/>
    <property type="match status" value="1"/>
</dbReference>
<evidence type="ECO:0000256" key="1">
    <source>
        <dbReference type="SAM" id="MobiDB-lite"/>
    </source>
</evidence>
<reference evidence="3" key="1">
    <citation type="journal article" date="2019" name="Int. J. Syst. Evol. Microbiol.">
        <title>The Global Catalogue of Microorganisms (GCM) 10K type strain sequencing project: providing services to taxonomists for standard genome sequencing and annotation.</title>
        <authorList>
            <consortium name="The Broad Institute Genomics Platform"/>
            <consortium name="The Broad Institute Genome Sequencing Center for Infectious Disease"/>
            <person name="Wu L."/>
            <person name="Ma J."/>
        </authorList>
    </citation>
    <scope>NUCLEOTIDE SEQUENCE [LARGE SCALE GENOMIC DNA]</scope>
    <source>
        <strain evidence="3">CCM 7491</strain>
    </source>
</reference>
<feature type="compositionally biased region" description="Pro residues" evidence="1">
    <location>
        <begin position="188"/>
        <end position="202"/>
    </location>
</feature>
<dbReference type="Pfam" id="PF03743">
    <property type="entry name" value="TrbI"/>
    <property type="match status" value="1"/>
</dbReference>
<evidence type="ECO:0000313" key="3">
    <source>
        <dbReference type="Proteomes" id="UP001595681"/>
    </source>
</evidence>
<dbReference type="EMBL" id="JBHRVU010000005">
    <property type="protein sequence ID" value="MFC3443889.1"/>
    <property type="molecule type" value="Genomic_DNA"/>
</dbReference>
<accession>A0ABV7NN70</accession>
<comment type="caution">
    <text evidence="2">The sequence shown here is derived from an EMBL/GenBank/DDBJ whole genome shotgun (WGS) entry which is preliminary data.</text>
</comment>
<dbReference type="RefSeq" id="WP_380798786.1">
    <property type="nucleotide sequence ID" value="NZ_JBHRVU010000005.1"/>
</dbReference>
<sequence length="448" mass="45569">MTAKNLPGRQDTTPKPDADGLTRLSRPLKPEDDADSAQAGVNPRGAALLDFKAHWATLSATQKLRCKQAGVAAGIAILGYGLYTASSGSSQPTELPPSASKLDMGAGLRGDSLELKMRGDLKKILDGQSLLGDRISAIEEGKISPVDPAGREGVESGDLPPAFPGAEIPAYPPTGAQSAQSGPEQSDIPPPPTAPAAPPAPPQEKVVGSIGSATSASAITATDGAGAAAPKKKARTIYLPPGFMKARLLTGIDALASRDATSNPEPLIARVQAPAVLPNDVKANLAGCFVVGNATGSLAKERVEVQLVSLSCVDFDERSVVDQPIKGFFVDTDGKKGLSGKVVTRAGAALARSFIAGTVSGFSQSVESSFGDVSTSALGNVRTLDAGEAAKSGIAGGLGKSSEKLTDFYLDLARQAGPIVEVGAAKDVVVVLQEGVSLEIKPSAGSKF</sequence>
<proteinExistence type="predicted"/>
<keyword evidence="3" id="KW-1185">Reference proteome</keyword>
<feature type="region of interest" description="Disordered" evidence="1">
    <location>
        <begin position="1"/>
        <end position="41"/>
    </location>
</feature>